<evidence type="ECO:0008006" key="4">
    <source>
        <dbReference type="Google" id="ProtNLM"/>
    </source>
</evidence>
<keyword evidence="1" id="KW-0812">Transmembrane</keyword>
<evidence type="ECO:0000256" key="1">
    <source>
        <dbReference type="SAM" id="Phobius"/>
    </source>
</evidence>
<feature type="transmembrane region" description="Helical" evidence="1">
    <location>
        <begin position="210"/>
        <end position="229"/>
    </location>
</feature>
<feature type="transmembrane region" description="Helical" evidence="1">
    <location>
        <begin position="280"/>
        <end position="300"/>
    </location>
</feature>
<keyword evidence="1" id="KW-1133">Transmembrane helix</keyword>
<comment type="caution">
    <text evidence="2">The sequence shown here is derived from an EMBL/GenBank/DDBJ whole genome shotgun (WGS) entry which is preliminary data.</text>
</comment>
<gene>
    <name evidence="2" type="ORF">TAE01_21340</name>
</gene>
<feature type="transmembrane region" description="Helical" evidence="1">
    <location>
        <begin position="171"/>
        <end position="189"/>
    </location>
</feature>
<protein>
    <recommendedName>
        <fullName evidence="4">Low temperature requirement protein A</fullName>
    </recommendedName>
</protein>
<dbReference type="RefSeq" id="WP_222594110.1">
    <property type="nucleotide sequence ID" value="NZ_BAAARO010000016.1"/>
</dbReference>
<dbReference type="EMBL" id="BJYX01000009">
    <property type="protein sequence ID" value="GEO30324.1"/>
    <property type="molecule type" value="Genomic_DNA"/>
</dbReference>
<dbReference type="InterPro" id="IPR010640">
    <property type="entry name" value="Low_temperature_requirement_A"/>
</dbReference>
<proteinExistence type="predicted"/>
<dbReference type="Proteomes" id="UP000321534">
    <property type="component" value="Unassembled WGS sequence"/>
</dbReference>
<dbReference type="AlphaFoldDB" id="A0A512D1K0"/>
<feature type="transmembrane region" description="Helical" evidence="1">
    <location>
        <begin position="241"/>
        <end position="260"/>
    </location>
</feature>
<accession>A0A512D1K0</accession>
<keyword evidence="3" id="KW-1185">Reference proteome</keyword>
<feature type="transmembrane region" description="Helical" evidence="1">
    <location>
        <begin position="92"/>
        <end position="112"/>
    </location>
</feature>
<reference evidence="2 3" key="1">
    <citation type="submission" date="2019-07" db="EMBL/GenBank/DDBJ databases">
        <title>Whole genome shotgun sequence of Terrabacter aerolatus NBRC 106305.</title>
        <authorList>
            <person name="Hosoyama A."/>
            <person name="Uohara A."/>
            <person name="Ohji S."/>
            <person name="Ichikawa N."/>
        </authorList>
    </citation>
    <scope>NUCLEOTIDE SEQUENCE [LARGE SCALE GENOMIC DNA]</scope>
    <source>
        <strain evidence="2 3">NBRC 106305</strain>
    </source>
</reference>
<dbReference type="PANTHER" id="PTHR36840:SF1">
    <property type="entry name" value="BLL5714 PROTEIN"/>
    <property type="match status" value="1"/>
</dbReference>
<feature type="transmembrane region" description="Helical" evidence="1">
    <location>
        <begin position="312"/>
        <end position="332"/>
    </location>
</feature>
<organism evidence="2 3">
    <name type="scientific">Terrabacter aerolatus</name>
    <dbReference type="NCBI Taxonomy" id="422442"/>
    <lineage>
        <taxon>Bacteria</taxon>
        <taxon>Bacillati</taxon>
        <taxon>Actinomycetota</taxon>
        <taxon>Actinomycetes</taxon>
        <taxon>Micrococcales</taxon>
        <taxon>Intrasporangiaceae</taxon>
        <taxon>Terrabacter</taxon>
    </lineage>
</organism>
<sequence>MSHVNVVPLLRRMRPRDPHEPHRVATPLELFFDLVFVVAISSAAAQWHHGIAAGQPGDLVNFVMVFFAIWWAWMNYTWFASSYDCDDVPYRLLTFAIMGGSLMLAAGIPELFASGQSGLVVGGYAVMRFAMVAMWLRAASSHPEGRRTALTYAAGISVVQVLWIARLALHGHFVLLVSFFSLVVLELLVPLVAERRGTTPFHPHHIAERYALLTIIVMGEVILAAVQAVQGALRQGAESGLLTLVAGGLLIVFSMWWLYFKRERVSLFEGGVASTFVTGYGHYLVFASVAATGAALAAGVDVVQGEAHASTRFVGLALAGAVAVYGWCLTVMHSMAGARAGETGAGVAVGGVVLLVGAAAPSVGVTVLATGLVLATAVAHHVWTTRDGVEAGGTAQPVG</sequence>
<name>A0A512D1K0_9MICO</name>
<dbReference type="Pfam" id="PF06772">
    <property type="entry name" value="LtrA"/>
    <property type="match status" value="1"/>
</dbReference>
<dbReference type="PANTHER" id="PTHR36840">
    <property type="entry name" value="BLL5714 PROTEIN"/>
    <property type="match status" value="1"/>
</dbReference>
<feature type="transmembrane region" description="Helical" evidence="1">
    <location>
        <begin position="118"/>
        <end position="136"/>
    </location>
</feature>
<keyword evidence="1" id="KW-0472">Membrane</keyword>
<feature type="transmembrane region" description="Helical" evidence="1">
    <location>
        <begin position="344"/>
        <end position="377"/>
    </location>
</feature>
<feature type="transmembrane region" description="Helical" evidence="1">
    <location>
        <begin position="30"/>
        <end position="47"/>
    </location>
</feature>
<evidence type="ECO:0000313" key="2">
    <source>
        <dbReference type="EMBL" id="GEO30324.1"/>
    </source>
</evidence>
<feature type="transmembrane region" description="Helical" evidence="1">
    <location>
        <begin position="148"/>
        <end position="165"/>
    </location>
</feature>
<evidence type="ECO:0000313" key="3">
    <source>
        <dbReference type="Proteomes" id="UP000321534"/>
    </source>
</evidence>
<feature type="transmembrane region" description="Helical" evidence="1">
    <location>
        <begin position="59"/>
        <end position="80"/>
    </location>
</feature>